<keyword evidence="8" id="KW-0496">Mitochondrion</keyword>
<keyword evidence="3 11" id="KW-0813">Transport</keyword>
<evidence type="ECO:0000256" key="9">
    <source>
        <dbReference type="ARBA" id="ARBA00023136"/>
    </source>
</evidence>
<evidence type="ECO:0000313" key="12">
    <source>
        <dbReference type="EMBL" id="KAF0311975.1"/>
    </source>
</evidence>
<keyword evidence="5" id="KW-0677">Repeat</keyword>
<dbReference type="Gene3D" id="1.50.40.10">
    <property type="entry name" value="Mitochondrial carrier domain"/>
    <property type="match status" value="1"/>
</dbReference>
<dbReference type="PANTHER" id="PTHR46131:SF1">
    <property type="entry name" value="SD08549P"/>
    <property type="match status" value="1"/>
</dbReference>
<evidence type="ECO:0000256" key="6">
    <source>
        <dbReference type="ARBA" id="ARBA00022792"/>
    </source>
</evidence>
<dbReference type="GO" id="GO:0051724">
    <property type="term" value="F:NAD transmembrane transporter activity"/>
    <property type="evidence" value="ECO:0007669"/>
    <property type="project" value="TreeGrafter"/>
</dbReference>
<dbReference type="OrthoDB" id="2139348at2759"/>
<evidence type="ECO:0000256" key="3">
    <source>
        <dbReference type="ARBA" id="ARBA00022448"/>
    </source>
</evidence>
<evidence type="ECO:0000256" key="5">
    <source>
        <dbReference type="ARBA" id="ARBA00022737"/>
    </source>
</evidence>
<evidence type="ECO:0000256" key="10">
    <source>
        <dbReference type="PROSITE-ProRule" id="PRU00282"/>
    </source>
</evidence>
<evidence type="ECO:0000313" key="13">
    <source>
        <dbReference type="Proteomes" id="UP000440578"/>
    </source>
</evidence>
<sequence length="287" mass="32148">MSSLGPDRPCEARPLVAPGREFFCGWGAAFINITITFPINKVMFRQMLHGVSMWSALGQLRGEGMFFLYRGILPPLFQKTVSVSLMFGMYDQYQRTLRRSAPRLHPVLADMSAAALAGASEALLTPFERLQILMQDRHYHERFANTWHAARQLRTFGLAEYYRGLVPILLRNSASNVLFFGLRERLKAAAPHDGGRASSAAWDFACGALIGAFISTVMYPLNVVKTHMQSRVGGPFAGVLATTAELYRARGRSVRALFRGVHINYTRSLISWGIINSTYELLRSHFV</sequence>
<keyword evidence="6" id="KW-0999">Mitochondrion inner membrane</keyword>
<reference evidence="12 13" key="1">
    <citation type="submission" date="2019-07" db="EMBL/GenBank/DDBJ databases">
        <title>Draft genome assembly of a fouling barnacle, Amphibalanus amphitrite (Darwin, 1854): The first reference genome for Thecostraca.</title>
        <authorList>
            <person name="Kim W."/>
        </authorList>
    </citation>
    <scope>NUCLEOTIDE SEQUENCE [LARGE SCALE GENOMIC DNA]</scope>
    <source>
        <strain evidence="12">SNU_AA5</strain>
        <tissue evidence="12">Soma without cirri and trophi</tissue>
    </source>
</reference>
<keyword evidence="9 10" id="KW-0472">Membrane</keyword>
<dbReference type="AlphaFoldDB" id="A0A6A4WYG9"/>
<proteinExistence type="inferred from homology"/>
<organism evidence="12 13">
    <name type="scientific">Amphibalanus amphitrite</name>
    <name type="common">Striped barnacle</name>
    <name type="synonym">Balanus amphitrite</name>
    <dbReference type="NCBI Taxonomy" id="1232801"/>
    <lineage>
        <taxon>Eukaryota</taxon>
        <taxon>Metazoa</taxon>
        <taxon>Ecdysozoa</taxon>
        <taxon>Arthropoda</taxon>
        <taxon>Crustacea</taxon>
        <taxon>Multicrustacea</taxon>
        <taxon>Cirripedia</taxon>
        <taxon>Thoracica</taxon>
        <taxon>Thoracicalcarea</taxon>
        <taxon>Balanomorpha</taxon>
        <taxon>Balanoidea</taxon>
        <taxon>Balanidae</taxon>
        <taxon>Amphibalaninae</taxon>
        <taxon>Amphibalanus</taxon>
    </lineage>
</organism>
<dbReference type="SUPFAM" id="SSF103506">
    <property type="entry name" value="Mitochondrial carrier"/>
    <property type="match status" value="1"/>
</dbReference>
<feature type="repeat" description="Solcar" evidence="10">
    <location>
        <begin position="16"/>
        <end position="96"/>
    </location>
</feature>
<evidence type="ECO:0000256" key="2">
    <source>
        <dbReference type="ARBA" id="ARBA00006375"/>
    </source>
</evidence>
<dbReference type="EMBL" id="VIIS01000202">
    <property type="protein sequence ID" value="KAF0311974.1"/>
    <property type="molecule type" value="Genomic_DNA"/>
</dbReference>
<dbReference type="InterPro" id="IPR052465">
    <property type="entry name" value="Mito_NAD+_Carrier"/>
</dbReference>
<dbReference type="EMBL" id="VIIS01000202">
    <property type="protein sequence ID" value="KAF0311975.1"/>
    <property type="molecule type" value="Genomic_DNA"/>
</dbReference>
<name>A0A6A4WYG9_AMPAM</name>
<feature type="repeat" description="Solcar" evidence="10">
    <location>
        <begin position="105"/>
        <end position="189"/>
    </location>
</feature>
<accession>A0A6A4WYG9</accession>
<gene>
    <name evidence="12" type="primary">Slc25a51_1</name>
    <name evidence="12" type="ORF">FJT64_017248</name>
</gene>
<dbReference type="InterPro" id="IPR023395">
    <property type="entry name" value="MCP_dom_sf"/>
</dbReference>
<comment type="caution">
    <text evidence="12">The sequence shown here is derived from an EMBL/GenBank/DDBJ whole genome shotgun (WGS) entry which is preliminary data.</text>
</comment>
<comment type="similarity">
    <text evidence="2 11">Belongs to the mitochondrial carrier (TC 2.A.29) family.</text>
</comment>
<evidence type="ECO:0000256" key="1">
    <source>
        <dbReference type="ARBA" id="ARBA00004448"/>
    </source>
</evidence>
<dbReference type="Pfam" id="PF00153">
    <property type="entry name" value="Mito_carr"/>
    <property type="match status" value="3"/>
</dbReference>
<dbReference type="InterPro" id="IPR018108">
    <property type="entry name" value="MCP_transmembrane"/>
</dbReference>
<evidence type="ECO:0000256" key="4">
    <source>
        <dbReference type="ARBA" id="ARBA00022692"/>
    </source>
</evidence>
<protein>
    <submittedName>
        <fullName evidence="12">Solute carrier family 25 member 51</fullName>
    </submittedName>
</protein>
<keyword evidence="7" id="KW-1133">Transmembrane helix</keyword>
<evidence type="ECO:0000256" key="8">
    <source>
        <dbReference type="ARBA" id="ARBA00023128"/>
    </source>
</evidence>
<keyword evidence="4 10" id="KW-0812">Transmembrane</keyword>
<dbReference type="PROSITE" id="PS50920">
    <property type="entry name" value="SOLCAR"/>
    <property type="match status" value="3"/>
</dbReference>
<comment type="subcellular location">
    <subcellularLocation>
        <location evidence="1">Mitochondrion inner membrane</location>
        <topology evidence="1">Multi-pass membrane protein</topology>
    </subcellularLocation>
</comment>
<feature type="repeat" description="Solcar" evidence="10">
    <location>
        <begin position="198"/>
        <end position="285"/>
    </location>
</feature>
<evidence type="ECO:0000256" key="11">
    <source>
        <dbReference type="RuleBase" id="RU000488"/>
    </source>
</evidence>
<dbReference type="GO" id="GO:0005743">
    <property type="term" value="C:mitochondrial inner membrane"/>
    <property type="evidence" value="ECO:0007669"/>
    <property type="project" value="UniProtKB-SubCell"/>
</dbReference>
<evidence type="ECO:0000256" key="7">
    <source>
        <dbReference type="ARBA" id="ARBA00022989"/>
    </source>
</evidence>
<dbReference type="Proteomes" id="UP000440578">
    <property type="component" value="Unassembled WGS sequence"/>
</dbReference>
<keyword evidence="13" id="KW-1185">Reference proteome</keyword>
<dbReference type="PANTHER" id="PTHR46131">
    <property type="entry name" value="SD08549P"/>
    <property type="match status" value="1"/>
</dbReference>